<evidence type="ECO:0000313" key="2">
    <source>
        <dbReference type="Proteomes" id="UP001283361"/>
    </source>
</evidence>
<gene>
    <name evidence="1" type="ORF">RRG08_044446</name>
</gene>
<organism evidence="1 2">
    <name type="scientific">Elysia crispata</name>
    <name type="common">lettuce slug</name>
    <dbReference type="NCBI Taxonomy" id="231223"/>
    <lineage>
        <taxon>Eukaryota</taxon>
        <taxon>Metazoa</taxon>
        <taxon>Spiralia</taxon>
        <taxon>Lophotrochozoa</taxon>
        <taxon>Mollusca</taxon>
        <taxon>Gastropoda</taxon>
        <taxon>Heterobranchia</taxon>
        <taxon>Euthyneura</taxon>
        <taxon>Panpulmonata</taxon>
        <taxon>Sacoglossa</taxon>
        <taxon>Placobranchoidea</taxon>
        <taxon>Plakobranchidae</taxon>
        <taxon>Elysia</taxon>
    </lineage>
</organism>
<keyword evidence="2" id="KW-1185">Reference proteome</keyword>
<accession>A0AAE1CRT0</accession>
<dbReference type="EMBL" id="JAWDGP010007026">
    <property type="protein sequence ID" value="KAK3731160.1"/>
    <property type="molecule type" value="Genomic_DNA"/>
</dbReference>
<name>A0AAE1CRT0_9GAST</name>
<evidence type="ECO:0000313" key="1">
    <source>
        <dbReference type="EMBL" id="KAK3731160.1"/>
    </source>
</evidence>
<comment type="caution">
    <text evidence="1">The sequence shown here is derived from an EMBL/GenBank/DDBJ whole genome shotgun (WGS) entry which is preliminary data.</text>
</comment>
<reference evidence="1" key="1">
    <citation type="journal article" date="2023" name="G3 (Bethesda)">
        <title>A reference genome for the long-term kleptoplast-retaining sea slug Elysia crispata morphotype clarki.</title>
        <authorList>
            <person name="Eastman K.E."/>
            <person name="Pendleton A.L."/>
            <person name="Shaikh M.A."/>
            <person name="Suttiyut T."/>
            <person name="Ogas R."/>
            <person name="Tomko P."/>
            <person name="Gavelis G."/>
            <person name="Widhalm J.R."/>
            <person name="Wisecaver J.H."/>
        </authorList>
    </citation>
    <scope>NUCLEOTIDE SEQUENCE</scope>
    <source>
        <strain evidence="1">ECLA1</strain>
    </source>
</reference>
<dbReference type="Proteomes" id="UP001283361">
    <property type="component" value="Unassembled WGS sequence"/>
</dbReference>
<proteinExistence type="predicted"/>
<dbReference type="AlphaFoldDB" id="A0AAE1CRT0"/>
<protein>
    <submittedName>
        <fullName evidence="1">Uncharacterized protein</fullName>
    </submittedName>
</protein>
<sequence>MSPETVSRFSVIARDQGFPSPWYVHTSLLGEKCEGETGLQRLCQERGGTRVTDSDSLGIGQDPLAGPGRTEGECCTNKGVLLQSDMSPVQVVLAAATVRDHTVSPSCAARLDIPGPTFCWCYCFYQSSGPSRPRFSALTSALSHSACWMCHQPNEGGERWRKES</sequence>